<protein>
    <submittedName>
        <fullName evidence="5">DUF4349 domain-containing protein</fullName>
    </submittedName>
</protein>
<feature type="region of interest" description="Disordered" evidence="2">
    <location>
        <begin position="89"/>
        <end position="139"/>
    </location>
</feature>
<dbReference type="RefSeq" id="WP_211544448.1">
    <property type="nucleotide sequence ID" value="NZ_JAGTUK010000003.1"/>
</dbReference>
<sequence length="384" mass="39538">MNAQTPDELPELSDETMARIEHAVFAEIAEERAPVRPAQAKAHRRRRAWLTGGGIAAAFVVGVLVTPPILDSVGGSAVSTVEGLSLPGDAVTESTDAAPEGTVPVAPGSLPDGARSDTGGGALPGVTMPGTSTSDEAAADSDREIITTAQATVQVKSIPDAADAIAALAEEKGGYVESTEVGKALAVDDTRAPAPTDSAYGWISVRVPSADLTVVISALGETGEVLSSSTSKQDVTSTAIDLQARVDSTRASVERLTQLMAQSGSVSELIEAEVALTERQAQLESYEQQLAALDDQVAMSSLQVQLTKAAAPSTADPAGFGDGLLAGWNGLVVSLNALVIAVGFLLPWLAVAAVVVLVVWLIRRARRTRRARSSVAAARADDED</sequence>
<dbReference type="Proteomes" id="UP000678243">
    <property type="component" value="Unassembled WGS sequence"/>
</dbReference>
<evidence type="ECO:0000256" key="3">
    <source>
        <dbReference type="SAM" id="Phobius"/>
    </source>
</evidence>
<keyword evidence="3" id="KW-1133">Transmembrane helix</keyword>
<dbReference type="EMBL" id="JAGTUK010000003">
    <property type="protein sequence ID" value="MBS0025065.1"/>
    <property type="molecule type" value="Genomic_DNA"/>
</dbReference>
<evidence type="ECO:0000256" key="2">
    <source>
        <dbReference type="SAM" id="MobiDB-lite"/>
    </source>
</evidence>
<keyword evidence="3" id="KW-0812">Transmembrane</keyword>
<feature type="coiled-coil region" evidence="1">
    <location>
        <begin position="269"/>
        <end position="303"/>
    </location>
</feature>
<feature type="transmembrane region" description="Helical" evidence="3">
    <location>
        <begin position="48"/>
        <end position="70"/>
    </location>
</feature>
<dbReference type="Pfam" id="PF14257">
    <property type="entry name" value="DUF4349"/>
    <property type="match status" value="1"/>
</dbReference>
<feature type="transmembrane region" description="Helical" evidence="3">
    <location>
        <begin position="338"/>
        <end position="362"/>
    </location>
</feature>
<comment type="caution">
    <text evidence="5">The sequence shown here is derived from an EMBL/GenBank/DDBJ whole genome shotgun (WGS) entry which is preliminary data.</text>
</comment>
<keyword evidence="3" id="KW-0472">Membrane</keyword>
<name>A0ABS5IQ89_9MICO</name>
<evidence type="ECO:0000259" key="4">
    <source>
        <dbReference type="Pfam" id="PF14257"/>
    </source>
</evidence>
<organism evidence="5 6">
    <name type="scientific">Microbacterium paraoxydans</name>
    <dbReference type="NCBI Taxonomy" id="199592"/>
    <lineage>
        <taxon>Bacteria</taxon>
        <taxon>Bacillati</taxon>
        <taxon>Actinomycetota</taxon>
        <taxon>Actinomycetes</taxon>
        <taxon>Micrococcales</taxon>
        <taxon>Microbacteriaceae</taxon>
        <taxon>Microbacterium</taxon>
    </lineage>
</organism>
<accession>A0ABS5IQ89</accession>
<reference evidence="5 6" key="1">
    <citation type="submission" date="2021-04" db="EMBL/GenBank/DDBJ databases">
        <title>Whole genome analysis of root endophytic bacterium Microbacterium paraoxydans ku-mp colonizing RP-bio226 rice variety.</title>
        <authorList>
            <person name="Ulaganathan K."/>
            <person name="Latha B."/>
        </authorList>
    </citation>
    <scope>NUCLEOTIDE SEQUENCE [LARGE SCALE GENOMIC DNA]</scope>
    <source>
        <strain evidence="6">ku-mp</strain>
    </source>
</reference>
<evidence type="ECO:0000313" key="6">
    <source>
        <dbReference type="Proteomes" id="UP000678243"/>
    </source>
</evidence>
<feature type="domain" description="DUF4349" evidence="4">
    <location>
        <begin position="143"/>
        <end position="360"/>
    </location>
</feature>
<evidence type="ECO:0000313" key="5">
    <source>
        <dbReference type="EMBL" id="MBS0025065.1"/>
    </source>
</evidence>
<keyword evidence="6" id="KW-1185">Reference proteome</keyword>
<keyword evidence="1" id="KW-0175">Coiled coil</keyword>
<proteinExistence type="predicted"/>
<gene>
    <name evidence="5" type="ORF">KE274_13220</name>
</gene>
<dbReference type="InterPro" id="IPR025645">
    <property type="entry name" value="DUF4349"/>
</dbReference>
<evidence type="ECO:0000256" key="1">
    <source>
        <dbReference type="SAM" id="Coils"/>
    </source>
</evidence>